<accession>A0A8S5N8A0</accession>
<dbReference type="EMBL" id="BK015089">
    <property type="protein sequence ID" value="DAD90591.1"/>
    <property type="molecule type" value="Genomic_DNA"/>
</dbReference>
<proteinExistence type="predicted"/>
<organism evidence="1">
    <name type="scientific">Myoviridae sp. ctlHW5</name>
    <dbReference type="NCBI Taxonomy" id="2826691"/>
    <lineage>
        <taxon>Viruses</taxon>
        <taxon>Duplodnaviria</taxon>
        <taxon>Heunggongvirae</taxon>
        <taxon>Uroviricota</taxon>
        <taxon>Caudoviricetes</taxon>
    </lineage>
</organism>
<reference evidence="1" key="1">
    <citation type="journal article" date="2021" name="Proc. Natl. Acad. Sci. U.S.A.">
        <title>A Catalog of Tens of Thousands of Viruses from Human Metagenomes Reveals Hidden Associations with Chronic Diseases.</title>
        <authorList>
            <person name="Tisza M.J."/>
            <person name="Buck C.B."/>
        </authorList>
    </citation>
    <scope>NUCLEOTIDE SEQUENCE</scope>
    <source>
        <strain evidence="1">CtlHW5</strain>
    </source>
</reference>
<dbReference type="Gene3D" id="3.30.2220.10">
    <property type="entry name" value="rbstp2171"/>
    <property type="match status" value="1"/>
</dbReference>
<evidence type="ECO:0000313" key="1">
    <source>
        <dbReference type="EMBL" id="DAD90591.1"/>
    </source>
</evidence>
<sequence length="115" mass="12975">MKKYTEADIENYKAKYPNVVREIVVYPSGTTFTEEGEASEDPAYFLVRKPSKNLLALVTSKEYIESPDKANEALVKNCVLDGDMEWMENDASIYMGLITELSKLLQSSKVALKKV</sequence>
<protein>
    <submittedName>
        <fullName evidence="1">Uncharacterized protein</fullName>
    </submittedName>
</protein>
<name>A0A8S5N8A0_9CAUD</name>